<accession>A0AAD6S4T3</accession>
<gene>
    <name evidence="2" type="ORF">C8F04DRAFT_1242820</name>
</gene>
<organism evidence="2 3">
    <name type="scientific">Mycena alexandri</name>
    <dbReference type="NCBI Taxonomy" id="1745969"/>
    <lineage>
        <taxon>Eukaryota</taxon>
        <taxon>Fungi</taxon>
        <taxon>Dikarya</taxon>
        <taxon>Basidiomycota</taxon>
        <taxon>Agaricomycotina</taxon>
        <taxon>Agaricomycetes</taxon>
        <taxon>Agaricomycetidae</taxon>
        <taxon>Agaricales</taxon>
        <taxon>Marasmiineae</taxon>
        <taxon>Mycenaceae</taxon>
        <taxon>Mycena</taxon>
    </lineage>
</organism>
<dbReference type="Proteomes" id="UP001218188">
    <property type="component" value="Unassembled WGS sequence"/>
</dbReference>
<protein>
    <submittedName>
        <fullName evidence="2">Uncharacterized protein</fullName>
    </submittedName>
</protein>
<evidence type="ECO:0000313" key="2">
    <source>
        <dbReference type="EMBL" id="KAJ7018957.1"/>
    </source>
</evidence>
<evidence type="ECO:0000256" key="1">
    <source>
        <dbReference type="SAM" id="Phobius"/>
    </source>
</evidence>
<name>A0AAD6S4T3_9AGAR</name>
<evidence type="ECO:0000313" key="3">
    <source>
        <dbReference type="Proteomes" id="UP001218188"/>
    </source>
</evidence>
<dbReference type="AlphaFoldDB" id="A0AAD6S4T3"/>
<keyword evidence="1" id="KW-1133">Transmembrane helix</keyword>
<keyword evidence="1" id="KW-0472">Membrane</keyword>
<proteinExistence type="predicted"/>
<keyword evidence="3" id="KW-1185">Reference proteome</keyword>
<feature type="transmembrane region" description="Helical" evidence="1">
    <location>
        <begin position="158"/>
        <end position="178"/>
    </location>
</feature>
<sequence>MSPRISPTRHPLPSDCDIQTYASQSAALRSPRFASSMVIPDLPSRITPGTSKLSISTFKVSLPTSNSFTQDLSGHSRPCNTLKTLQGFNPVDEDDQVGRRTRRTFEYLNFQACKLQTTFGEGRGEFLSSATLPPRLLCPQTRGSSGHRSDTWTFPRPPFRYAVVIVVLYILLYSSLYIPCRVLQSAMEFGWCTALPICPRAISSVHQHLIIVSQIRTCALNVDGDGGYALIGVLLHLDGKLSEVKCIRTDRQLTILMYHSTSLDDNCGVLVSIKHSRWATCESELKIQRNGGDSIWYGAITNVPLRGGDNVANVSGDSALTTR</sequence>
<reference evidence="2" key="1">
    <citation type="submission" date="2023-03" db="EMBL/GenBank/DDBJ databases">
        <title>Massive genome expansion in bonnet fungi (Mycena s.s.) driven by repeated elements and novel gene families across ecological guilds.</title>
        <authorList>
            <consortium name="Lawrence Berkeley National Laboratory"/>
            <person name="Harder C.B."/>
            <person name="Miyauchi S."/>
            <person name="Viragh M."/>
            <person name="Kuo A."/>
            <person name="Thoen E."/>
            <person name="Andreopoulos B."/>
            <person name="Lu D."/>
            <person name="Skrede I."/>
            <person name="Drula E."/>
            <person name="Henrissat B."/>
            <person name="Morin E."/>
            <person name="Kohler A."/>
            <person name="Barry K."/>
            <person name="LaButti K."/>
            <person name="Morin E."/>
            <person name="Salamov A."/>
            <person name="Lipzen A."/>
            <person name="Mereny Z."/>
            <person name="Hegedus B."/>
            <person name="Baldrian P."/>
            <person name="Stursova M."/>
            <person name="Weitz H."/>
            <person name="Taylor A."/>
            <person name="Grigoriev I.V."/>
            <person name="Nagy L.G."/>
            <person name="Martin F."/>
            <person name="Kauserud H."/>
        </authorList>
    </citation>
    <scope>NUCLEOTIDE SEQUENCE</scope>
    <source>
        <strain evidence="2">CBHHK200</strain>
    </source>
</reference>
<dbReference type="EMBL" id="JARJCM010000312">
    <property type="protein sequence ID" value="KAJ7018957.1"/>
    <property type="molecule type" value="Genomic_DNA"/>
</dbReference>
<keyword evidence="1" id="KW-0812">Transmembrane</keyword>
<comment type="caution">
    <text evidence="2">The sequence shown here is derived from an EMBL/GenBank/DDBJ whole genome shotgun (WGS) entry which is preliminary data.</text>
</comment>